<reference evidence="2" key="1">
    <citation type="journal article" date="2023" name="G3 (Bethesda)">
        <title>Whole genome assembly and annotation of the endangered Caribbean coral Acropora cervicornis.</title>
        <authorList>
            <person name="Selwyn J.D."/>
            <person name="Vollmer S.V."/>
        </authorList>
    </citation>
    <scope>NUCLEOTIDE SEQUENCE</scope>
    <source>
        <strain evidence="2">K2</strain>
    </source>
</reference>
<dbReference type="Proteomes" id="UP001249851">
    <property type="component" value="Unassembled WGS sequence"/>
</dbReference>
<organism evidence="2 3">
    <name type="scientific">Acropora cervicornis</name>
    <name type="common">Staghorn coral</name>
    <dbReference type="NCBI Taxonomy" id="6130"/>
    <lineage>
        <taxon>Eukaryota</taxon>
        <taxon>Metazoa</taxon>
        <taxon>Cnidaria</taxon>
        <taxon>Anthozoa</taxon>
        <taxon>Hexacorallia</taxon>
        <taxon>Scleractinia</taxon>
        <taxon>Astrocoeniina</taxon>
        <taxon>Acroporidae</taxon>
        <taxon>Acropora</taxon>
    </lineage>
</organism>
<dbReference type="Pfam" id="PF03372">
    <property type="entry name" value="Exo_endo_phos"/>
    <property type="match status" value="1"/>
</dbReference>
<dbReference type="Gene3D" id="3.60.10.10">
    <property type="entry name" value="Endonuclease/exonuclease/phosphatase"/>
    <property type="match status" value="1"/>
</dbReference>
<dbReference type="InterPro" id="IPR036691">
    <property type="entry name" value="Endo/exonu/phosph_ase_sf"/>
</dbReference>
<evidence type="ECO:0000313" key="3">
    <source>
        <dbReference type="Proteomes" id="UP001249851"/>
    </source>
</evidence>
<dbReference type="EMBL" id="JARQWQ010000066">
    <property type="protein sequence ID" value="KAK2554843.1"/>
    <property type="molecule type" value="Genomic_DNA"/>
</dbReference>
<dbReference type="PANTHER" id="PTHR46670:SF3">
    <property type="entry name" value="ENDONUCLEASE_EXONUCLEASE_PHOSPHATASE DOMAIN-CONTAINING PROTEIN"/>
    <property type="match status" value="1"/>
</dbReference>
<accession>A0AAD9Q500</accession>
<keyword evidence="3" id="KW-1185">Reference proteome</keyword>
<evidence type="ECO:0000259" key="1">
    <source>
        <dbReference type="Pfam" id="PF03372"/>
    </source>
</evidence>
<comment type="caution">
    <text evidence="2">The sequence shown here is derived from an EMBL/GenBank/DDBJ whole genome shotgun (WGS) entry which is preliminary data.</text>
</comment>
<dbReference type="PANTHER" id="PTHR46670">
    <property type="entry name" value="ENDO/EXONUCLEASE/PHOSPHATASE DOMAIN-CONTAINING PROTEIN"/>
    <property type="match status" value="1"/>
</dbReference>
<feature type="non-terminal residue" evidence="2">
    <location>
        <position position="474"/>
    </location>
</feature>
<proteinExistence type="predicted"/>
<dbReference type="InterPro" id="IPR005135">
    <property type="entry name" value="Endo/exonuclease/phosphatase"/>
</dbReference>
<protein>
    <recommendedName>
        <fullName evidence="1">Endonuclease/exonuclease/phosphatase domain-containing protein</fullName>
    </recommendedName>
</protein>
<gene>
    <name evidence="2" type="ORF">P5673_023486</name>
</gene>
<name>A0AAD9Q500_ACRCE</name>
<feature type="domain" description="Endonuclease/exonuclease/phosphatase" evidence="1">
    <location>
        <begin position="19"/>
        <end position="209"/>
    </location>
</feature>
<reference evidence="2" key="2">
    <citation type="journal article" date="2023" name="Science">
        <title>Genomic signatures of disease resistance in endangered staghorn corals.</title>
        <authorList>
            <person name="Vollmer S.V."/>
            <person name="Selwyn J.D."/>
            <person name="Despard B.A."/>
            <person name="Roesel C.L."/>
        </authorList>
    </citation>
    <scope>NUCLEOTIDE SEQUENCE</scope>
    <source>
        <strain evidence="2">K2</strain>
    </source>
</reference>
<dbReference type="SUPFAM" id="SSF56219">
    <property type="entry name" value="DNase I-like"/>
    <property type="match status" value="1"/>
</dbReference>
<dbReference type="AlphaFoldDB" id="A0AAD9Q500"/>
<dbReference type="GO" id="GO:0003824">
    <property type="term" value="F:catalytic activity"/>
    <property type="evidence" value="ECO:0007669"/>
    <property type="project" value="InterPro"/>
</dbReference>
<sequence>MIDLVKTANASLAFNELALWNCRSIISKASGICDAVLSEKLDILVLTETWLNGDTRDKPVIADITNNLPDHNFIHVPRYGRGGGVGVVLHLSISSGSTNLRLVCIYRPPTSKKHRVTTSTFLDDLSRYIETLTISPGHLLLAGDFNFHVDVPDDSDASSFLHVLDSTRLKQHVTTTTHKQGHILDLLITKASDNFVSSTKVTFDLPSDHAMVTCHLAVPCPKPTKILVNHRKLRSVNIKDLQHDIRSLLPPTKLPENIDEQVNLYNTTLQGLLVCHAPKRTRFVTLRPHAPWFDDGLRTAKQEKRRCERRWQKSGLEVHRQIYQQQCAVYWNLLENAKTAYHRATVEGCDDRDLFCVVNKFVNGKKPTILPSMDDNALPDAFLRFFSTKIDDLQASLDEALPSQLSVDIPTQLCSNILSNFSMISSDTTRDIIMNSFTKSCTLDPLPTCILKDCLDVLVDPITSIINSSILTGQ</sequence>
<evidence type="ECO:0000313" key="2">
    <source>
        <dbReference type="EMBL" id="KAK2554843.1"/>
    </source>
</evidence>